<reference evidence="1 2" key="1">
    <citation type="submission" date="2020-01" db="EMBL/GenBank/DDBJ databases">
        <title>The draft genome sequence of Corallococcus exiguus DSM 14696.</title>
        <authorList>
            <person name="Zhang X."/>
            <person name="Zhu H."/>
        </authorList>
    </citation>
    <scope>NUCLEOTIDE SEQUENCE [LARGE SCALE GENOMIC DNA]</scope>
    <source>
        <strain evidence="1 2">DSM 14696</strain>
    </source>
</reference>
<comment type="caution">
    <text evidence="1">The sequence shown here is derived from an EMBL/GenBank/DDBJ whole genome shotgun (WGS) entry which is preliminary data.</text>
</comment>
<dbReference type="Proteomes" id="UP000537825">
    <property type="component" value="Unassembled WGS sequence"/>
</dbReference>
<dbReference type="RefSeq" id="WP_139915129.1">
    <property type="nucleotide sequence ID" value="NZ_CBCSLE010000006.1"/>
</dbReference>
<sequence>MPSKNASLLPHYESLRGQLQHALVVDAQAGELLHSLRTLDAPLAQLLPQNVVAATAPHLELAFAWYPENAPLSLYLYCNNVPVPGSRGIFSGGRLFLPIPASMLKPSGTENELVAVMRFLIGGWKYQLWVDVGGQRELLDQGRDNDPGSPNDDSFIRTVRFGGGQS</sequence>
<evidence type="ECO:0000313" key="1">
    <source>
        <dbReference type="EMBL" id="NBC44563.1"/>
    </source>
</evidence>
<dbReference type="EMBL" id="JAAAPK010000010">
    <property type="protein sequence ID" value="NBC44563.1"/>
    <property type="molecule type" value="Genomic_DNA"/>
</dbReference>
<evidence type="ECO:0000313" key="2">
    <source>
        <dbReference type="Proteomes" id="UP000537825"/>
    </source>
</evidence>
<accession>A0A7X5BWV1</accession>
<protein>
    <submittedName>
        <fullName evidence="1">Uncharacterized protein</fullName>
    </submittedName>
</protein>
<organism evidence="1 2">
    <name type="scientific">Corallococcus exiguus</name>
    <dbReference type="NCBI Taxonomy" id="83462"/>
    <lineage>
        <taxon>Bacteria</taxon>
        <taxon>Pseudomonadati</taxon>
        <taxon>Myxococcota</taxon>
        <taxon>Myxococcia</taxon>
        <taxon>Myxococcales</taxon>
        <taxon>Cystobacterineae</taxon>
        <taxon>Myxococcaceae</taxon>
        <taxon>Corallococcus</taxon>
    </lineage>
</organism>
<proteinExistence type="predicted"/>
<name>A0A7X5BWV1_9BACT</name>
<keyword evidence="2" id="KW-1185">Reference proteome</keyword>
<gene>
    <name evidence="1" type="ORF">GTZ93_32660</name>
</gene>
<dbReference type="AlphaFoldDB" id="A0A7X5BWV1"/>